<evidence type="ECO:0000313" key="3">
    <source>
        <dbReference type="Proteomes" id="UP000276055"/>
    </source>
</evidence>
<evidence type="ECO:0000256" key="1">
    <source>
        <dbReference type="SAM" id="MobiDB-lite"/>
    </source>
</evidence>
<gene>
    <name evidence="2" type="ORF">C8D78_2834</name>
</gene>
<protein>
    <submittedName>
        <fullName evidence="2">Uncharacterized protein</fullName>
    </submittedName>
</protein>
<evidence type="ECO:0000313" key="2">
    <source>
        <dbReference type="EMBL" id="RKR18637.1"/>
    </source>
</evidence>
<sequence length="113" mass="12180">MGVGAPMSEPGEPQRMPPWKHDETAGNPVPPEGWHNPAPLPPGWDASRVYTYSSFQDPRARVAPPTRPFRGALKVTAAVTAGALLFTFSLYLHGYLKPSARSSSPSAFTCMVT</sequence>
<comment type="caution">
    <text evidence="2">The sequence shown here is derived from an EMBL/GenBank/DDBJ whole genome shotgun (WGS) entry which is preliminary data.</text>
</comment>
<proteinExistence type="predicted"/>
<name>A0A495ERH7_9MICC</name>
<dbReference type="AlphaFoldDB" id="A0A495ERH7"/>
<accession>A0A495ERH7</accession>
<reference evidence="2 3" key="1">
    <citation type="submission" date="2018-10" db="EMBL/GenBank/DDBJ databases">
        <title>Genomic Encyclopedia of Type Strains, Phase IV (KMG-IV): sequencing the most valuable type-strain genomes for metagenomic binning, comparative biology and taxonomic classification.</title>
        <authorList>
            <person name="Goeker M."/>
        </authorList>
    </citation>
    <scope>NUCLEOTIDE SEQUENCE [LARGE SCALE GENOMIC DNA]</scope>
    <source>
        <strain evidence="2 3">DSM 25586</strain>
    </source>
</reference>
<organism evidence="2 3">
    <name type="scientific">Arthrobacter oryzae</name>
    <dbReference type="NCBI Taxonomy" id="409290"/>
    <lineage>
        <taxon>Bacteria</taxon>
        <taxon>Bacillati</taxon>
        <taxon>Actinomycetota</taxon>
        <taxon>Actinomycetes</taxon>
        <taxon>Micrococcales</taxon>
        <taxon>Micrococcaceae</taxon>
        <taxon>Arthrobacter</taxon>
    </lineage>
</organism>
<dbReference type="EMBL" id="RBIR01000006">
    <property type="protein sequence ID" value="RKR18637.1"/>
    <property type="molecule type" value="Genomic_DNA"/>
</dbReference>
<feature type="region of interest" description="Disordered" evidence="1">
    <location>
        <begin position="1"/>
        <end position="40"/>
    </location>
</feature>
<dbReference type="Proteomes" id="UP000276055">
    <property type="component" value="Unassembled WGS sequence"/>
</dbReference>